<feature type="transmembrane region" description="Helical" evidence="1">
    <location>
        <begin position="21"/>
        <end position="42"/>
    </location>
</feature>
<dbReference type="InParanoid" id="E9HD47"/>
<dbReference type="HOGENOM" id="CLU_1273383_0_0_1"/>
<dbReference type="PROSITE" id="PS50948">
    <property type="entry name" value="PAN"/>
    <property type="match status" value="1"/>
</dbReference>
<dbReference type="EMBL" id="GL732622">
    <property type="protein sequence ID" value="EFX70305.1"/>
    <property type="molecule type" value="Genomic_DNA"/>
</dbReference>
<evidence type="ECO:0000256" key="1">
    <source>
        <dbReference type="SAM" id="Phobius"/>
    </source>
</evidence>
<keyword evidence="4" id="KW-1185">Reference proteome</keyword>
<evidence type="ECO:0000313" key="4">
    <source>
        <dbReference type="Proteomes" id="UP000000305"/>
    </source>
</evidence>
<keyword evidence="1" id="KW-0812">Transmembrane</keyword>
<keyword evidence="1" id="KW-1133">Transmembrane helix</keyword>
<name>E9HD47_DAPPU</name>
<feature type="domain" description="Apple" evidence="2">
    <location>
        <begin position="75"/>
        <end position="160"/>
    </location>
</feature>
<dbReference type="Gene3D" id="3.50.4.10">
    <property type="entry name" value="Hepatocyte Growth Factor"/>
    <property type="match status" value="1"/>
</dbReference>
<accession>E9HD47</accession>
<evidence type="ECO:0000259" key="2">
    <source>
        <dbReference type="PROSITE" id="PS50948"/>
    </source>
</evidence>
<evidence type="ECO:0000313" key="3">
    <source>
        <dbReference type="EMBL" id="EFX70305.1"/>
    </source>
</evidence>
<dbReference type="InterPro" id="IPR003609">
    <property type="entry name" value="Pan_app"/>
</dbReference>
<dbReference type="KEGG" id="dpx:DAPPUDRAFT_257230"/>
<protein>
    <recommendedName>
        <fullName evidence="2">Apple domain-containing protein</fullName>
    </recommendedName>
</protein>
<keyword evidence="1" id="KW-0472">Membrane</keyword>
<sequence length="217" mass="23952">MTLRKASGAERLLTARVANSAFNGTDGITMFSLLALTFLAVVSRQSCGSVPLLDQTASSAINTSTIPVESRQSSCWTLIIDGRRLDPQFIVRSVWAASLTDCQRECEDVLFNCETIAYGKSALRNTTCDLSDWEAASLSFQSYSTDTIVAPSFNVYSRYGRYPNEPQDQQRGCNHQQLNHADADPAYHGDITPYHYRPTESQAETLSEDDLCTENGV</sequence>
<gene>
    <name evidence="3" type="ORF">DAPPUDRAFT_257230</name>
</gene>
<dbReference type="Proteomes" id="UP000000305">
    <property type="component" value="Unassembled WGS sequence"/>
</dbReference>
<dbReference type="AlphaFoldDB" id="E9HD47"/>
<reference evidence="3 4" key="1">
    <citation type="journal article" date="2011" name="Science">
        <title>The ecoresponsive genome of Daphnia pulex.</title>
        <authorList>
            <person name="Colbourne J.K."/>
            <person name="Pfrender M.E."/>
            <person name="Gilbert D."/>
            <person name="Thomas W.K."/>
            <person name="Tucker A."/>
            <person name="Oakley T.H."/>
            <person name="Tokishita S."/>
            <person name="Aerts A."/>
            <person name="Arnold G.J."/>
            <person name="Basu M.K."/>
            <person name="Bauer D.J."/>
            <person name="Caceres C.E."/>
            <person name="Carmel L."/>
            <person name="Casola C."/>
            <person name="Choi J.H."/>
            <person name="Detter J.C."/>
            <person name="Dong Q."/>
            <person name="Dusheyko S."/>
            <person name="Eads B.D."/>
            <person name="Frohlich T."/>
            <person name="Geiler-Samerotte K.A."/>
            <person name="Gerlach D."/>
            <person name="Hatcher P."/>
            <person name="Jogdeo S."/>
            <person name="Krijgsveld J."/>
            <person name="Kriventseva E.V."/>
            <person name="Kultz D."/>
            <person name="Laforsch C."/>
            <person name="Lindquist E."/>
            <person name="Lopez J."/>
            <person name="Manak J.R."/>
            <person name="Muller J."/>
            <person name="Pangilinan J."/>
            <person name="Patwardhan R.P."/>
            <person name="Pitluck S."/>
            <person name="Pritham E.J."/>
            <person name="Rechtsteiner A."/>
            <person name="Rho M."/>
            <person name="Rogozin I.B."/>
            <person name="Sakarya O."/>
            <person name="Salamov A."/>
            <person name="Schaack S."/>
            <person name="Shapiro H."/>
            <person name="Shiga Y."/>
            <person name="Skalitzky C."/>
            <person name="Smith Z."/>
            <person name="Souvorov A."/>
            <person name="Sung W."/>
            <person name="Tang Z."/>
            <person name="Tsuchiya D."/>
            <person name="Tu H."/>
            <person name="Vos H."/>
            <person name="Wang M."/>
            <person name="Wolf Y.I."/>
            <person name="Yamagata H."/>
            <person name="Yamada T."/>
            <person name="Ye Y."/>
            <person name="Shaw J.R."/>
            <person name="Andrews J."/>
            <person name="Crease T.J."/>
            <person name="Tang H."/>
            <person name="Lucas S.M."/>
            <person name="Robertson H.M."/>
            <person name="Bork P."/>
            <person name="Koonin E.V."/>
            <person name="Zdobnov E.M."/>
            <person name="Grigoriev I.V."/>
            <person name="Lynch M."/>
            <person name="Boore J.L."/>
        </authorList>
    </citation>
    <scope>NUCLEOTIDE SEQUENCE [LARGE SCALE GENOMIC DNA]</scope>
</reference>
<organism evidence="3 4">
    <name type="scientific">Daphnia pulex</name>
    <name type="common">Water flea</name>
    <dbReference type="NCBI Taxonomy" id="6669"/>
    <lineage>
        <taxon>Eukaryota</taxon>
        <taxon>Metazoa</taxon>
        <taxon>Ecdysozoa</taxon>
        <taxon>Arthropoda</taxon>
        <taxon>Crustacea</taxon>
        <taxon>Branchiopoda</taxon>
        <taxon>Diplostraca</taxon>
        <taxon>Cladocera</taxon>
        <taxon>Anomopoda</taxon>
        <taxon>Daphniidae</taxon>
        <taxon>Daphnia</taxon>
    </lineage>
</organism>
<proteinExistence type="predicted"/>